<organism evidence="2 3">
    <name type="scientific">Umbelopsis vinacea</name>
    <dbReference type="NCBI Taxonomy" id="44442"/>
    <lineage>
        <taxon>Eukaryota</taxon>
        <taxon>Fungi</taxon>
        <taxon>Fungi incertae sedis</taxon>
        <taxon>Mucoromycota</taxon>
        <taxon>Mucoromycotina</taxon>
        <taxon>Umbelopsidomycetes</taxon>
        <taxon>Umbelopsidales</taxon>
        <taxon>Umbelopsidaceae</taxon>
        <taxon>Umbelopsis</taxon>
    </lineage>
</organism>
<reference evidence="2" key="1">
    <citation type="submission" date="2020-12" db="EMBL/GenBank/DDBJ databases">
        <title>Metabolic potential, ecology and presence of endohyphal bacteria is reflected in genomic diversity of Mucoromycotina.</title>
        <authorList>
            <person name="Muszewska A."/>
            <person name="Okrasinska A."/>
            <person name="Steczkiewicz K."/>
            <person name="Drgas O."/>
            <person name="Orlowska M."/>
            <person name="Perlinska-Lenart U."/>
            <person name="Aleksandrzak-Piekarczyk T."/>
            <person name="Szatraj K."/>
            <person name="Zielenkiewicz U."/>
            <person name="Pilsyk S."/>
            <person name="Malc E."/>
            <person name="Mieczkowski P."/>
            <person name="Kruszewska J.S."/>
            <person name="Biernat P."/>
            <person name="Pawlowska J."/>
        </authorList>
    </citation>
    <scope>NUCLEOTIDE SEQUENCE</scope>
    <source>
        <strain evidence="2">WA0000051536</strain>
    </source>
</reference>
<dbReference type="OrthoDB" id="2288118at2759"/>
<protein>
    <submittedName>
        <fullName evidence="2">Uncharacterized protein</fullName>
    </submittedName>
</protein>
<dbReference type="Proteomes" id="UP000612746">
    <property type="component" value="Unassembled WGS sequence"/>
</dbReference>
<evidence type="ECO:0000313" key="3">
    <source>
        <dbReference type="Proteomes" id="UP000612746"/>
    </source>
</evidence>
<dbReference type="AlphaFoldDB" id="A0A8H7UPX2"/>
<feature type="region of interest" description="Disordered" evidence="1">
    <location>
        <begin position="59"/>
        <end position="90"/>
    </location>
</feature>
<accession>A0A8H7UPX2</accession>
<gene>
    <name evidence="2" type="ORF">INT44_002893</name>
</gene>
<feature type="compositionally biased region" description="Basic and acidic residues" evidence="1">
    <location>
        <begin position="176"/>
        <end position="187"/>
    </location>
</feature>
<evidence type="ECO:0000256" key="1">
    <source>
        <dbReference type="SAM" id="MobiDB-lite"/>
    </source>
</evidence>
<evidence type="ECO:0000313" key="2">
    <source>
        <dbReference type="EMBL" id="KAG2186669.1"/>
    </source>
</evidence>
<feature type="compositionally biased region" description="Polar residues" evidence="1">
    <location>
        <begin position="113"/>
        <end position="144"/>
    </location>
</feature>
<keyword evidence="3" id="KW-1185">Reference proteome</keyword>
<dbReference type="EMBL" id="JAEPRA010000004">
    <property type="protein sequence ID" value="KAG2186669.1"/>
    <property type="molecule type" value="Genomic_DNA"/>
</dbReference>
<proteinExistence type="predicted"/>
<name>A0A8H7UPX2_9FUNG</name>
<feature type="region of interest" description="Disordered" evidence="1">
    <location>
        <begin position="112"/>
        <end position="144"/>
    </location>
</feature>
<sequence>MFKIRSRKQSQPLPSAAAPIMVPEKDLMDFSFLTTPTNLVESFSDDLLSQFEPKPIVTEPIARQLEIQQKPDDDSPPSSDQAPATPTKLPYKSTDLHLLVLDEAFQRFINGGDTPNFSEASRAPSMTSGRGVNDSATEEQATTLNEKDAESYNLLRKSSSFFRSKLKKFKTAKSMDNLRKQKIHDENVPDLPSPPPEEVTKGKFSLDAARSFRLSALPQHKKNSPGRVLAQEAVAPVPSADEPLQGTCQLTTVPSRLPSTVSENTTIALPQPGAAAVVPQPPTTVTQAPIITNYPPKPLKYSPVEAAEQEDQVKAMDFQRLKRHSSAKRISLPMLRHRSVSQAVTIDNSALDMAEVAKAAERRKSDPNMVPMSGTFGRKAKLLQSYVSGGIDKTFHRRSFAWSDLEDH</sequence>
<comment type="caution">
    <text evidence="2">The sequence shown here is derived from an EMBL/GenBank/DDBJ whole genome shotgun (WGS) entry which is preliminary data.</text>
</comment>
<feature type="region of interest" description="Disordered" evidence="1">
    <location>
        <begin position="173"/>
        <end position="200"/>
    </location>
</feature>